<dbReference type="Proteomes" id="UP000693738">
    <property type="component" value="Unassembled WGS sequence"/>
</dbReference>
<feature type="compositionally biased region" description="Basic and acidic residues" evidence="1">
    <location>
        <begin position="111"/>
        <end position="121"/>
    </location>
</feature>
<evidence type="ECO:0000313" key="3">
    <source>
        <dbReference type="Proteomes" id="UP000693738"/>
    </source>
</evidence>
<accession>A0A8J2IIJ7</accession>
<dbReference type="EMBL" id="CAJSTJ010000121">
    <property type="protein sequence ID" value="CAG7557838.1"/>
    <property type="molecule type" value="Genomic_DNA"/>
</dbReference>
<feature type="region of interest" description="Disordered" evidence="1">
    <location>
        <begin position="1"/>
        <end position="55"/>
    </location>
</feature>
<name>A0A8J2IIJ7_FUSEQ</name>
<feature type="compositionally biased region" description="Basic and acidic residues" evidence="1">
    <location>
        <begin position="84"/>
        <end position="95"/>
    </location>
</feature>
<gene>
    <name evidence="2" type="ORF">FEQUK3_LOCUS3536</name>
</gene>
<dbReference type="AlphaFoldDB" id="A0A8J2IIJ7"/>
<feature type="region of interest" description="Disordered" evidence="1">
    <location>
        <begin position="84"/>
        <end position="185"/>
    </location>
</feature>
<organism evidence="2 3">
    <name type="scientific">Fusarium equiseti</name>
    <name type="common">Fusarium scirpi</name>
    <dbReference type="NCBI Taxonomy" id="61235"/>
    <lineage>
        <taxon>Eukaryota</taxon>
        <taxon>Fungi</taxon>
        <taxon>Dikarya</taxon>
        <taxon>Ascomycota</taxon>
        <taxon>Pezizomycotina</taxon>
        <taxon>Sordariomycetes</taxon>
        <taxon>Hypocreomycetidae</taxon>
        <taxon>Hypocreales</taxon>
        <taxon>Nectriaceae</taxon>
        <taxon>Fusarium</taxon>
        <taxon>Fusarium incarnatum-equiseti species complex</taxon>
    </lineage>
</organism>
<evidence type="ECO:0000256" key="1">
    <source>
        <dbReference type="SAM" id="MobiDB-lite"/>
    </source>
</evidence>
<sequence length="541" mass="58952">MDDLAREIEDLWDPYESTHGSKDDIREGAGATITPQPTSTVHALPKMSRPYRDPPIYDSVRQVLSAEPTFAESVILAIERLPPNKRDSLVDRDETTNTDGNVGPLSEPLDEGDRPSKRSRTDNCSNVDHGDGPSGGGGTGEGIPEVRNTSNQGTGRKEDDDEGSDDKGRGGNRSPSLSKERNENKKRRWICPFELAYPEIHRIPHFSHCSSGNMTEKHLWKSHFNTHHSPMAKLGDPESDRNARFYMDQGQLYAVLHKISSHKGRPRGIDQWNKHCTDLFLKVWYTIFPKDPFPHLKKPLSAFHPEDGETCNLGQRLASQAGILVGAMYDAKAHEAMTTGVIASKDDYQLSAGENVELISNAIAIALLNSPAATGATHWLAHASPDMIRSAGRESSDGSLSQSMAFPLEEEAAAGPSAPPLLAVLPGAAHQAFDSTKDSQMVPIPLFPGGTLLEIQPYNSTNTQRAYLTVPSNWYVASTRPAPNMAPPLLDPVFGPPFDITPPDTVSPHQLNWNTNDPPASECVSLHAVEGGSSAQQDFSV</sequence>
<proteinExistence type="predicted"/>
<evidence type="ECO:0000313" key="2">
    <source>
        <dbReference type="EMBL" id="CAG7557838.1"/>
    </source>
</evidence>
<feature type="compositionally biased region" description="Gly residues" evidence="1">
    <location>
        <begin position="132"/>
        <end position="141"/>
    </location>
</feature>
<protein>
    <submittedName>
        <fullName evidence="2">Uncharacterized protein</fullName>
    </submittedName>
</protein>
<comment type="caution">
    <text evidence="2">The sequence shown here is derived from an EMBL/GenBank/DDBJ whole genome shotgun (WGS) entry which is preliminary data.</text>
</comment>
<reference evidence="2" key="1">
    <citation type="submission" date="2021-05" db="EMBL/GenBank/DDBJ databases">
        <authorList>
            <person name="Khan N."/>
        </authorList>
    </citation>
    <scope>NUCLEOTIDE SEQUENCE</scope>
</reference>